<evidence type="ECO:0000256" key="1">
    <source>
        <dbReference type="SAM" id="MobiDB-lite"/>
    </source>
</evidence>
<proteinExistence type="predicted"/>
<dbReference type="EMBL" id="JAGTJR010000006">
    <property type="protein sequence ID" value="KAH7059075.1"/>
    <property type="molecule type" value="Genomic_DNA"/>
</dbReference>
<feature type="compositionally biased region" description="Basic and acidic residues" evidence="1">
    <location>
        <begin position="13"/>
        <end position="22"/>
    </location>
</feature>
<feature type="region of interest" description="Disordered" evidence="1">
    <location>
        <begin position="196"/>
        <end position="218"/>
    </location>
</feature>
<name>A0ABQ8GKZ1_9PEZI</name>
<organism evidence="2 3">
    <name type="scientific">Macrophomina phaseolina</name>
    <dbReference type="NCBI Taxonomy" id="35725"/>
    <lineage>
        <taxon>Eukaryota</taxon>
        <taxon>Fungi</taxon>
        <taxon>Dikarya</taxon>
        <taxon>Ascomycota</taxon>
        <taxon>Pezizomycotina</taxon>
        <taxon>Dothideomycetes</taxon>
        <taxon>Dothideomycetes incertae sedis</taxon>
        <taxon>Botryosphaeriales</taxon>
        <taxon>Botryosphaeriaceae</taxon>
        <taxon>Macrophomina</taxon>
    </lineage>
</organism>
<keyword evidence="3" id="KW-1185">Reference proteome</keyword>
<reference evidence="2 3" key="1">
    <citation type="journal article" date="2021" name="Nat. Commun.">
        <title>Genetic determinants of endophytism in the Arabidopsis root mycobiome.</title>
        <authorList>
            <person name="Mesny F."/>
            <person name="Miyauchi S."/>
            <person name="Thiergart T."/>
            <person name="Pickel B."/>
            <person name="Atanasova L."/>
            <person name="Karlsson M."/>
            <person name="Huettel B."/>
            <person name="Barry K.W."/>
            <person name="Haridas S."/>
            <person name="Chen C."/>
            <person name="Bauer D."/>
            <person name="Andreopoulos W."/>
            <person name="Pangilinan J."/>
            <person name="LaButti K."/>
            <person name="Riley R."/>
            <person name="Lipzen A."/>
            <person name="Clum A."/>
            <person name="Drula E."/>
            <person name="Henrissat B."/>
            <person name="Kohler A."/>
            <person name="Grigoriev I.V."/>
            <person name="Martin F.M."/>
            <person name="Hacquard S."/>
        </authorList>
    </citation>
    <scope>NUCLEOTIDE SEQUENCE [LARGE SCALE GENOMIC DNA]</scope>
    <source>
        <strain evidence="2 3">MPI-SDFR-AT-0080</strain>
    </source>
</reference>
<accession>A0ABQ8GKZ1</accession>
<feature type="compositionally biased region" description="Polar residues" evidence="1">
    <location>
        <begin position="1"/>
        <end position="12"/>
    </location>
</feature>
<evidence type="ECO:0000313" key="2">
    <source>
        <dbReference type="EMBL" id="KAH7059075.1"/>
    </source>
</evidence>
<gene>
    <name evidence="2" type="ORF">B0J12DRAFT_737675</name>
</gene>
<protein>
    <submittedName>
        <fullName evidence="2">Uncharacterized protein</fullName>
    </submittedName>
</protein>
<comment type="caution">
    <text evidence="2">The sequence shown here is derived from an EMBL/GenBank/DDBJ whole genome shotgun (WGS) entry which is preliminary data.</text>
</comment>
<feature type="compositionally biased region" description="Low complexity" evidence="1">
    <location>
        <begin position="37"/>
        <end position="61"/>
    </location>
</feature>
<evidence type="ECO:0000313" key="3">
    <source>
        <dbReference type="Proteomes" id="UP000774617"/>
    </source>
</evidence>
<sequence length="218" mass="23375">MALHTSNKQNESAPHDEKKTIIEDEDSSTSDLPGICSSISSPPAALAPLTPSPRSSAYPTAIPSPPASPTPTTSSRRSTPPPTARTMRTRARETAEPTARAPPSQRKARRAVTFATSTIAPVRTIPPRLSGVVTAVIEGDKLIECRDVKGEEVPARLPSFEETLARLPLREADAGCLEPEERGIRGGEWHCEGNESYDEQNMPGGGFERPGMRISVTV</sequence>
<dbReference type="Proteomes" id="UP000774617">
    <property type="component" value="Unassembled WGS sequence"/>
</dbReference>
<feature type="region of interest" description="Disordered" evidence="1">
    <location>
        <begin position="1"/>
        <end position="110"/>
    </location>
</feature>